<dbReference type="NCBIfam" id="TIGR00486">
    <property type="entry name" value="YbgI_SA1388"/>
    <property type="match status" value="1"/>
</dbReference>
<dbReference type="InterPro" id="IPR036069">
    <property type="entry name" value="DUF34/NIF3_sf"/>
</dbReference>
<evidence type="ECO:0000313" key="5">
    <source>
        <dbReference type="EMBL" id="CAA0114484.1"/>
    </source>
</evidence>
<feature type="binding site" evidence="4">
    <location>
        <position position="70"/>
    </location>
    <ligand>
        <name>a divalent metal cation</name>
        <dbReference type="ChEBI" id="CHEBI:60240"/>
        <label>1</label>
    </ligand>
</feature>
<feature type="binding site" evidence="4">
    <location>
        <position position="224"/>
    </location>
    <ligand>
        <name>a divalent metal cation</name>
        <dbReference type="ChEBI" id="CHEBI:60240"/>
        <label>1</label>
    </ligand>
</feature>
<reference evidence="5 6" key="1">
    <citation type="submission" date="2019-11" db="EMBL/GenBank/DDBJ databases">
        <authorList>
            <person name="Holert J."/>
        </authorList>
    </citation>
    <scope>NUCLEOTIDE SEQUENCE [LARGE SCALE GENOMIC DNA]</scope>
    <source>
        <strain evidence="5">BC5_2</strain>
    </source>
</reference>
<evidence type="ECO:0000313" key="6">
    <source>
        <dbReference type="Proteomes" id="UP000434580"/>
    </source>
</evidence>
<dbReference type="GO" id="GO:0005737">
    <property type="term" value="C:cytoplasm"/>
    <property type="evidence" value="ECO:0007669"/>
    <property type="project" value="TreeGrafter"/>
</dbReference>
<dbReference type="GO" id="GO:0016787">
    <property type="term" value="F:hydrolase activity"/>
    <property type="evidence" value="ECO:0007669"/>
    <property type="project" value="UniProtKB-KW"/>
</dbReference>
<keyword evidence="5" id="KW-0378">Hydrolase</keyword>
<dbReference type="SUPFAM" id="SSF102705">
    <property type="entry name" value="NIF3 (NGG1p interacting factor 3)-like"/>
    <property type="match status" value="1"/>
</dbReference>
<comment type="similarity">
    <text evidence="1">Belongs to the GTP cyclohydrolase I type 2/NIF3 family.</text>
</comment>
<evidence type="ECO:0000256" key="2">
    <source>
        <dbReference type="ARBA" id="ARBA00022112"/>
    </source>
</evidence>
<proteinExistence type="inferred from homology"/>
<name>A0A5S9Q9K1_9GAMM</name>
<feature type="binding site" evidence="4">
    <location>
        <position position="107"/>
    </location>
    <ligand>
        <name>a divalent metal cation</name>
        <dbReference type="ChEBI" id="CHEBI:60240"/>
        <label>1</label>
    </ligand>
</feature>
<dbReference type="FunFam" id="3.40.1390.30:FF:000002">
    <property type="entry name" value="Nif3-like dinuclear metal center protein"/>
    <property type="match status" value="1"/>
</dbReference>
<feature type="binding site" evidence="4">
    <location>
        <position position="69"/>
    </location>
    <ligand>
        <name>a divalent metal cation</name>
        <dbReference type="ChEBI" id="CHEBI:60240"/>
        <label>1</label>
    </ligand>
</feature>
<evidence type="ECO:0000256" key="1">
    <source>
        <dbReference type="ARBA" id="ARBA00006964"/>
    </source>
</evidence>
<dbReference type="PANTHER" id="PTHR13799">
    <property type="entry name" value="NGG1 INTERACTING FACTOR 3"/>
    <property type="match status" value="1"/>
</dbReference>
<evidence type="ECO:0000256" key="4">
    <source>
        <dbReference type="PIRSR" id="PIRSR602678-1"/>
    </source>
</evidence>
<dbReference type="AlphaFoldDB" id="A0A5S9Q9K1"/>
<feature type="binding site" evidence="4">
    <location>
        <position position="228"/>
    </location>
    <ligand>
        <name>a divalent metal cation</name>
        <dbReference type="ChEBI" id="CHEBI:60240"/>
        <label>1</label>
    </ligand>
</feature>
<dbReference type="Proteomes" id="UP000434580">
    <property type="component" value="Unassembled WGS sequence"/>
</dbReference>
<organism evidence="5 6">
    <name type="scientific">BD1-7 clade bacterium</name>
    <dbReference type="NCBI Taxonomy" id="2029982"/>
    <lineage>
        <taxon>Bacteria</taxon>
        <taxon>Pseudomonadati</taxon>
        <taxon>Pseudomonadota</taxon>
        <taxon>Gammaproteobacteria</taxon>
        <taxon>Cellvibrionales</taxon>
        <taxon>Spongiibacteraceae</taxon>
        <taxon>BD1-7 clade</taxon>
    </lineage>
</organism>
<dbReference type="Gene3D" id="3.40.1390.30">
    <property type="entry name" value="NIF3 (NGG1p interacting factor 3)-like"/>
    <property type="match status" value="2"/>
</dbReference>
<dbReference type="Pfam" id="PF01784">
    <property type="entry name" value="DUF34_NIF3"/>
    <property type="match status" value="1"/>
</dbReference>
<dbReference type="OrthoDB" id="9800881at2"/>
<evidence type="ECO:0000256" key="3">
    <source>
        <dbReference type="ARBA" id="ARBA00022723"/>
    </source>
</evidence>
<gene>
    <name evidence="5" type="ORF">DPBNPPHM_01843</name>
</gene>
<dbReference type="PANTHER" id="PTHR13799:SF14">
    <property type="entry name" value="GTP CYCLOHYDROLASE 1 TYPE 2 HOMOLOG"/>
    <property type="match status" value="1"/>
</dbReference>
<dbReference type="GO" id="GO:0046872">
    <property type="term" value="F:metal ion binding"/>
    <property type="evidence" value="ECO:0007669"/>
    <property type="project" value="UniProtKB-KW"/>
</dbReference>
<dbReference type="EMBL" id="CACSII010000017">
    <property type="protein sequence ID" value="CAA0114484.1"/>
    <property type="molecule type" value="Genomic_DNA"/>
</dbReference>
<protein>
    <recommendedName>
        <fullName evidence="2">GTP cyclohydrolase 1 type 2 homolog</fullName>
    </recommendedName>
</protein>
<keyword evidence="3 4" id="KW-0479">Metal-binding</keyword>
<sequence length="256" mass="27465">MSSPTLAELESYCNEMLNISAFQDYCPNGLQVEAMDPKAPVKKIVTGVTASQALIDVAIEQKADVLLVHHGYFWKGESPSLVGIKGRRIRDLIRNGISLIAYHLPLDAHPVVGNNAQLANLLKIETKGGLDSSEYPVGNWGELAVPRTAADFAGDIQTALGREPLVIGDSARQIQSVAWCTGAAQSYIEKAAALGVDAFITGEISEPSVHLARELDVAFYAAGHHATERYGVKALGEHLGEAFSLDVMFVDIDNPV</sequence>
<dbReference type="InterPro" id="IPR002678">
    <property type="entry name" value="DUF34/NIF3"/>
</dbReference>
<accession>A0A5S9Q9K1</accession>